<evidence type="ECO:0000313" key="6">
    <source>
        <dbReference type="EMBL" id="KAK9170330.1"/>
    </source>
</evidence>
<protein>
    <recommendedName>
        <fullName evidence="5">Clp R domain-containing protein</fullName>
    </recommendedName>
</protein>
<organism evidence="6 7">
    <name type="scientific">Stephania yunnanensis</name>
    <dbReference type="NCBI Taxonomy" id="152371"/>
    <lineage>
        <taxon>Eukaryota</taxon>
        <taxon>Viridiplantae</taxon>
        <taxon>Streptophyta</taxon>
        <taxon>Embryophyta</taxon>
        <taxon>Tracheophyta</taxon>
        <taxon>Spermatophyta</taxon>
        <taxon>Magnoliopsida</taxon>
        <taxon>Ranunculales</taxon>
        <taxon>Menispermaceae</taxon>
        <taxon>Menispermoideae</taxon>
        <taxon>Cissampelideae</taxon>
        <taxon>Stephania</taxon>
    </lineage>
</organism>
<keyword evidence="7" id="KW-1185">Reference proteome</keyword>
<dbReference type="InterPro" id="IPR051650">
    <property type="entry name" value="SL_signaling_regulator"/>
</dbReference>
<dbReference type="InterPro" id="IPR058680">
    <property type="entry name" value="NBD_SMAX1-like"/>
</dbReference>
<dbReference type="Pfam" id="PF02861">
    <property type="entry name" value="Clp_N"/>
    <property type="match status" value="1"/>
</dbReference>
<evidence type="ECO:0000313" key="7">
    <source>
        <dbReference type="Proteomes" id="UP001420932"/>
    </source>
</evidence>
<feature type="compositionally biased region" description="Low complexity" evidence="4">
    <location>
        <begin position="519"/>
        <end position="531"/>
    </location>
</feature>
<dbReference type="SUPFAM" id="SSF81923">
    <property type="entry name" value="Double Clp-N motif"/>
    <property type="match status" value="1"/>
</dbReference>
<keyword evidence="2 3" id="KW-0677">Repeat</keyword>
<dbReference type="InterPro" id="IPR036628">
    <property type="entry name" value="Clp_N_dom_sf"/>
</dbReference>
<sequence length="880" mass="97129">MRAGGCTVQQALTADAASLVKQAVSLARRRGHAQVTPLHVANAMLASSTGLLRTACLQSNSHPLQCKALELCFNVALNRLPASTSSPILGHHSHHHPSLSNALVAAFKRAQAQQRRGSIENQQQPLLAVKVEVEQLIISILDDPSVSRVMKEAGFSSTQVKSYVEQAITLEICSQTSPAVSSKSNNKESSNNLLVLDNNNNNNTASQPPMKVSKPKLLADQVRSEDITSVIKALMNRRSSRVKRNIVIVGECLTTTEGVVRGVMDKVDKGEVPDEALRDLQFISLPLASFGHLTREEVEQKIGELRCLVKSCVGRAAVLYLGDLKWVAEFRASSSTGELQAMNSNYYCPVEHIIIELGRLVSGFGESGRLWLMGIATFQTYMRCRVGHPSLETVWGLHPLTIPAGSLSLSLSPDSSDLQGQFQGRRSEDVSAAAWPLLENAGIEKQQLTCCTDCSIKFETEARSLVTSAHNSPAISTTSSLPSWLQQYKEENIRPTRSNDQRSMQEVELNLQCSPQTASSSSSLPERSINFSSVSPSSSTSICSNYDQHCSTMHQTLQGWPISAEPKSWTTSGHHQQFWVSEIVNHEDATLKMYLPEHGEPKQSLFPISTNPNSTHRFKELNYENLRTLCDALEQKVPWQKDVIPEIVSTILQCRSGMMRRKDKAKNYVGEAAKEDTWLFFQGADYDAKEKIARELASLVFGSLDNFTSIGLSSYSSPRADSAEEVKNKRSRDEASGSYLERLADAIRVDPHRVLLVEDVEQVDYCSQLGIKRAIEKGVITTSSGEQVWLGDAIIVLSCESFSSRSRACSPPLKSKFDECSNEEDQKVVSNEDTSPCTSWDLNLSAEDEDNVDDHESIDDIGLLESVDRRIIFNLQDLQI</sequence>
<dbReference type="InterPro" id="IPR027417">
    <property type="entry name" value="P-loop_NTPase"/>
</dbReference>
<evidence type="ECO:0000259" key="5">
    <source>
        <dbReference type="PROSITE" id="PS51903"/>
    </source>
</evidence>
<evidence type="ECO:0000256" key="1">
    <source>
        <dbReference type="ARBA" id="ARBA00008675"/>
    </source>
</evidence>
<comment type="caution">
    <text evidence="6">The sequence shown here is derived from an EMBL/GenBank/DDBJ whole genome shotgun (WGS) entry which is preliminary data.</text>
</comment>
<evidence type="ECO:0000256" key="2">
    <source>
        <dbReference type="ARBA" id="ARBA00022737"/>
    </source>
</evidence>
<dbReference type="Gene3D" id="1.10.1780.10">
    <property type="entry name" value="Clp, N-terminal domain"/>
    <property type="match status" value="1"/>
</dbReference>
<dbReference type="PANTHER" id="PTHR43572:SF31">
    <property type="entry name" value="PROTEIN SMAX1-LIKE 3"/>
    <property type="match status" value="1"/>
</dbReference>
<feature type="region of interest" description="Disordered" evidence="4">
    <location>
        <begin position="492"/>
        <end position="531"/>
    </location>
</feature>
<proteinExistence type="inferred from homology"/>
<dbReference type="AlphaFoldDB" id="A0AAP0LGH9"/>
<comment type="similarity">
    <text evidence="1">Belongs to the ClpA/ClpB family.</text>
</comment>
<dbReference type="Proteomes" id="UP001420932">
    <property type="component" value="Unassembled WGS sequence"/>
</dbReference>
<dbReference type="PANTHER" id="PTHR43572">
    <property type="entry name" value="CHAPERONE PROTEIN CLPD, CHLOROPLASTIC"/>
    <property type="match status" value="1"/>
</dbReference>
<evidence type="ECO:0000256" key="4">
    <source>
        <dbReference type="SAM" id="MobiDB-lite"/>
    </source>
</evidence>
<dbReference type="Pfam" id="PF23569">
    <property type="entry name" value="NBD_SMAX1"/>
    <property type="match status" value="1"/>
</dbReference>
<reference evidence="6 7" key="1">
    <citation type="submission" date="2024-01" db="EMBL/GenBank/DDBJ databases">
        <title>Genome assemblies of Stephania.</title>
        <authorList>
            <person name="Yang L."/>
        </authorList>
    </citation>
    <scope>NUCLEOTIDE SEQUENCE [LARGE SCALE GENOMIC DNA]</scope>
    <source>
        <strain evidence="6">YNDBR</strain>
        <tissue evidence="6">Leaf</tissue>
    </source>
</reference>
<gene>
    <name evidence="6" type="ORF">Syun_002470</name>
</gene>
<dbReference type="EMBL" id="JBBNAF010000001">
    <property type="protein sequence ID" value="KAK9170330.1"/>
    <property type="molecule type" value="Genomic_DNA"/>
</dbReference>
<accession>A0AAP0LGH9</accession>
<name>A0AAP0LGH9_9MAGN</name>
<dbReference type="Gene3D" id="3.40.50.300">
    <property type="entry name" value="P-loop containing nucleotide triphosphate hydrolases"/>
    <property type="match status" value="2"/>
</dbReference>
<dbReference type="PROSITE" id="PS51903">
    <property type="entry name" value="CLP_R"/>
    <property type="match status" value="1"/>
</dbReference>
<feature type="compositionally biased region" description="Basic and acidic residues" evidence="4">
    <location>
        <begin position="492"/>
        <end position="505"/>
    </location>
</feature>
<evidence type="ECO:0000256" key="3">
    <source>
        <dbReference type="PROSITE-ProRule" id="PRU01251"/>
    </source>
</evidence>
<dbReference type="InterPro" id="IPR004176">
    <property type="entry name" value="Clp_R_N"/>
</dbReference>
<feature type="domain" description="Clp R" evidence="5">
    <location>
        <begin position="8"/>
        <end position="171"/>
    </location>
</feature>